<dbReference type="AlphaFoldDB" id="A0A447JAB6"/>
<accession>A0A447JAB6</accession>
<evidence type="ECO:0000313" key="1">
    <source>
        <dbReference type="EMBL" id="VDY36698.1"/>
    </source>
</evidence>
<evidence type="ECO:0000313" key="2">
    <source>
        <dbReference type="Proteomes" id="UP000281393"/>
    </source>
</evidence>
<dbReference type="Proteomes" id="UP000281393">
    <property type="component" value="Chromosome"/>
</dbReference>
<gene>
    <name evidence="1" type="ORF">NCTC7102_00207</name>
</gene>
<sequence length="63" mass="7204">MVDGTGEFFANGFPLYDSNHELLSFTFLRLVLAILNRCLFNVRRTLCSNISALMWEELTSNMA</sequence>
<reference evidence="1 2" key="1">
    <citation type="submission" date="2018-12" db="EMBL/GenBank/DDBJ databases">
        <authorList>
            <consortium name="Pathogen Informatics"/>
        </authorList>
    </citation>
    <scope>NUCLEOTIDE SEQUENCE [LARGE SCALE GENOMIC DNA]</scope>
    <source>
        <strain evidence="1 2">NCTC7102</strain>
    </source>
</reference>
<dbReference type="EMBL" id="LR133909">
    <property type="protein sequence ID" value="VDY36698.1"/>
    <property type="molecule type" value="Genomic_DNA"/>
</dbReference>
<organism evidence="1 2">
    <name type="scientific">Salmonella enterica subsp. enterica serovar Daytona</name>
    <dbReference type="NCBI Taxonomy" id="1962639"/>
    <lineage>
        <taxon>Bacteria</taxon>
        <taxon>Pseudomonadati</taxon>
        <taxon>Pseudomonadota</taxon>
        <taxon>Gammaproteobacteria</taxon>
        <taxon>Enterobacterales</taxon>
        <taxon>Enterobacteriaceae</taxon>
        <taxon>Salmonella</taxon>
    </lineage>
</organism>
<proteinExistence type="predicted"/>
<name>A0A447JAB6_SALET</name>
<protein>
    <submittedName>
        <fullName evidence="1">Uncharacterized protein</fullName>
    </submittedName>
</protein>